<keyword evidence="1 2" id="KW-0732">Signal</keyword>
<reference evidence="5" key="1">
    <citation type="submission" date="2018-05" db="EMBL/GenBank/DDBJ databases">
        <authorList>
            <person name="Li Y."/>
        </authorList>
    </citation>
    <scope>NUCLEOTIDE SEQUENCE [LARGE SCALE GENOMIC DNA]</scope>
    <source>
        <strain evidence="5">3d-2-2</strain>
    </source>
</reference>
<dbReference type="SUPFAM" id="SSF49401">
    <property type="entry name" value="Bacterial adhesins"/>
    <property type="match status" value="1"/>
</dbReference>
<feature type="chain" id="PRO_5016064010" evidence="2">
    <location>
        <begin position="24"/>
        <end position="179"/>
    </location>
</feature>
<dbReference type="InterPro" id="IPR050263">
    <property type="entry name" value="Bact_Fimbrial_Adh_Pro"/>
</dbReference>
<gene>
    <name evidence="4" type="ORF">DD235_12300</name>
</gene>
<name>A0A2V1K2C4_9BURK</name>
<accession>A0A2V1K2C4</accession>
<feature type="signal peptide" evidence="2">
    <location>
        <begin position="1"/>
        <end position="23"/>
    </location>
</feature>
<evidence type="ECO:0000256" key="1">
    <source>
        <dbReference type="ARBA" id="ARBA00022729"/>
    </source>
</evidence>
<dbReference type="PANTHER" id="PTHR33420:SF3">
    <property type="entry name" value="FIMBRIAL SUBUNIT ELFA"/>
    <property type="match status" value="1"/>
</dbReference>
<evidence type="ECO:0000256" key="2">
    <source>
        <dbReference type="SAM" id="SignalP"/>
    </source>
</evidence>
<keyword evidence="5" id="KW-1185">Reference proteome</keyword>
<dbReference type="InterPro" id="IPR036937">
    <property type="entry name" value="Adhesion_dom_fimbrial_sf"/>
</dbReference>
<dbReference type="Pfam" id="PF00419">
    <property type="entry name" value="Fimbrial"/>
    <property type="match status" value="1"/>
</dbReference>
<evidence type="ECO:0000259" key="3">
    <source>
        <dbReference type="Pfam" id="PF00419"/>
    </source>
</evidence>
<dbReference type="PANTHER" id="PTHR33420">
    <property type="entry name" value="FIMBRIAL SUBUNIT ELFA-RELATED"/>
    <property type="match status" value="1"/>
</dbReference>
<feature type="domain" description="Fimbrial-type adhesion" evidence="3">
    <location>
        <begin position="29"/>
        <end position="178"/>
    </location>
</feature>
<dbReference type="Gene3D" id="2.60.40.1090">
    <property type="entry name" value="Fimbrial-type adhesion domain"/>
    <property type="match status" value="1"/>
</dbReference>
<dbReference type="GO" id="GO:0009289">
    <property type="term" value="C:pilus"/>
    <property type="evidence" value="ECO:0007669"/>
    <property type="project" value="InterPro"/>
</dbReference>
<evidence type="ECO:0000313" key="4">
    <source>
        <dbReference type="EMBL" id="PWF22296.1"/>
    </source>
</evidence>
<evidence type="ECO:0000313" key="5">
    <source>
        <dbReference type="Proteomes" id="UP000245212"/>
    </source>
</evidence>
<sequence length="179" mass="18677">MKSISKFIFRAIAFCLAASAAHAQTATLNISGRITNTPCTISVGNVNMGDVPISEFAASNIAPEKYWKNFSVTLGGCELSTLSTASLKFKGTTAGDNITLALQSGTGAAQGFGVMIVTKDATHMSDRMVNVDGSTSYAFNVASGKKTFDFQAAYRATSSNTTRKPGTANATATITLTYS</sequence>
<dbReference type="EMBL" id="QETA01000005">
    <property type="protein sequence ID" value="PWF22296.1"/>
    <property type="molecule type" value="Genomic_DNA"/>
</dbReference>
<organism evidence="4 5">
    <name type="scientific">Corticimicrobacter populi</name>
    <dbReference type="NCBI Taxonomy" id="2175229"/>
    <lineage>
        <taxon>Bacteria</taxon>
        <taxon>Pseudomonadati</taxon>
        <taxon>Pseudomonadota</taxon>
        <taxon>Betaproteobacteria</taxon>
        <taxon>Burkholderiales</taxon>
        <taxon>Alcaligenaceae</taxon>
        <taxon>Corticimicrobacter</taxon>
    </lineage>
</organism>
<dbReference type="AlphaFoldDB" id="A0A2V1K2C4"/>
<dbReference type="GO" id="GO:0043709">
    <property type="term" value="P:cell adhesion involved in single-species biofilm formation"/>
    <property type="evidence" value="ECO:0007669"/>
    <property type="project" value="TreeGrafter"/>
</dbReference>
<dbReference type="InterPro" id="IPR000259">
    <property type="entry name" value="Adhesion_dom_fimbrial"/>
</dbReference>
<proteinExistence type="predicted"/>
<dbReference type="InterPro" id="IPR008966">
    <property type="entry name" value="Adhesion_dom_sf"/>
</dbReference>
<protein>
    <submittedName>
        <fullName evidence="4">Type 1 fimbrial protein</fullName>
    </submittedName>
</protein>
<comment type="caution">
    <text evidence="4">The sequence shown here is derived from an EMBL/GenBank/DDBJ whole genome shotgun (WGS) entry which is preliminary data.</text>
</comment>
<dbReference type="Proteomes" id="UP000245212">
    <property type="component" value="Unassembled WGS sequence"/>
</dbReference>